<name>A0A382HA89_9ZZZZ</name>
<gene>
    <name evidence="1" type="ORF">METZ01_LOCUS236517</name>
</gene>
<dbReference type="AlphaFoldDB" id="A0A382HA89"/>
<sequence length="244" mass="27578">MKGLKVILAAVLVLMPGCLENLKEELISCENVTGECRYEILRSTDYSRLHIEINYVTEFAPDSEAVDLLKQRIQETTDKTSVSVSQNGFGSTDSSYSLEEILAIEKEQRERHKSGNTFIIHILYLNGEYEDNDQTLGLAYTGSSFVLFKEQIEDAAFFLISAEDIEKSVIVHEYGHLVALVNNGYESPHDHEDPDHPNHSNNEDSVMYWAIESQDIANQIDGEPPNNFDSNDLDDLKLMKEGKL</sequence>
<protein>
    <recommendedName>
        <fullName evidence="2">Membrane metalloprotease</fullName>
    </recommendedName>
</protein>
<accession>A0A382HA89</accession>
<organism evidence="1">
    <name type="scientific">marine metagenome</name>
    <dbReference type="NCBI Taxonomy" id="408172"/>
    <lineage>
        <taxon>unclassified sequences</taxon>
        <taxon>metagenomes</taxon>
        <taxon>ecological metagenomes</taxon>
    </lineage>
</organism>
<evidence type="ECO:0000313" key="1">
    <source>
        <dbReference type="EMBL" id="SVB83663.1"/>
    </source>
</evidence>
<reference evidence="1" key="1">
    <citation type="submission" date="2018-05" db="EMBL/GenBank/DDBJ databases">
        <authorList>
            <person name="Lanie J.A."/>
            <person name="Ng W.-L."/>
            <person name="Kazmierczak K.M."/>
            <person name="Andrzejewski T.M."/>
            <person name="Davidsen T.M."/>
            <person name="Wayne K.J."/>
            <person name="Tettelin H."/>
            <person name="Glass J.I."/>
            <person name="Rusch D."/>
            <person name="Podicherti R."/>
            <person name="Tsui H.-C.T."/>
            <person name="Winkler M.E."/>
        </authorList>
    </citation>
    <scope>NUCLEOTIDE SEQUENCE</scope>
</reference>
<dbReference type="EMBL" id="UINC01059825">
    <property type="protein sequence ID" value="SVB83663.1"/>
    <property type="molecule type" value="Genomic_DNA"/>
</dbReference>
<dbReference type="GO" id="GO:0008237">
    <property type="term" value="F:metallopeptidase activity"/>
    <property type="evidence" value="ECO:0007669"/>
    <property type="project" value="InterPro"/>
</dbReference>
<dbReference type="InterPro" id="IPR024079">
    <property type="entry name" value="MetalloPept_cat_dom_sf"/>
</dbReference>
<evidence type="ECO:0008006" key="2">
    <source>
        <dbReference type="Google" id="ProtNLM"/>
    </source>
</evidence>
<proteinExistence type="predicted"/>
<dbReference type="Gene3D" id="3.40.390.10">
    <property type="entry name" value="Collagenase (Catalytic Domain)"/>
    <property type="match status" value="1"/>
</dbReference>